<accession>A0A1T5LW25</accession>
<dbReference type="RefSeq" id="WP_079493247.1">
    <property type="nucleotide sequence ID" value="NZ_FUZT01000008.1"/>
</dbReference>
<protein>
    <submittedName>
        <fullName evidence="1">Uncharacterized protein</fullName>
    </submittedName>
</protein>
<dbReference type="AlphaFoldDB" id="A0A1T5LW25"/>
<proteinExistence type="predicted"/>
<reference evidence="1 2" key="1">
    <citation type="submission" date="2017-02" db="EMBL/GenBank/DDBJ databases">
        <authorList>
            <person name="Peterson S.W."/>
        </authorList>
    </citation>
    <scope>NUCLEOTIDE SEQUENCE [LARGE SCALE GENOMIC DNA]</scope>
    <source>
        <strain evidence="1 2">M1</strain>
    </source>
</reference>
<dbReference type="OrthoDB" id="1945306at2"/>
<evidence type="ECO:0000313" key="1">
    <source>
        <dbReference type="EMBL" id="SKC80034.1"/>
    </source>
</evidence>
<keyword evidence="2" id="KW-1185">Reference proteome</keyword>
<organism evidence="1 2">
    <name type="scientific">Maledivibacter halophilus</name>
    <dbReference type="NCBI Taxonomy" id="36842"/>
    <lineage>
        <taxon>Bacteria</taxon>
        <taxon>Bacillati</taxon>
        <taxon>Bacillota</taxon>
        <taxon>Clostridia</taxon>
        <taxon>Peptostreptococcales</taxon>
        <taxon>Caminicellaceae</taxon>
        <taxon>Maledivibacter</taxon>
    </lineage>
</organism>
<gene>
    <name evidence="1" type="ORF">SAMN02194393_03415</name>
</gene>
<dbReference type="STRING" id="36842.SAMN02194393_03415"/>
<evidence type="ECO:0000313" key="2">
    <source>
        <dbReference type="Proteomes" id="UP000190285"/>
    </source>
</evidence>
<sequence length="201" mass="23525">MEVALSVDLLKEIVRHKYDYDEKRIVGIMLARYDISLIKNIISDCYQYWHLNTGKVLDIYWAGYGAYLCPDEQTSTKTILEFPGNNNRVYFDLDAFITIKNELNQVSDKKYKDHIELILANYYDGYIHFNETFKIDLEKNFDENYVTIRQLVELLTNKCKSKHDVVSLIRELKKIEFFNIIKGFTTSDVINKALAIAGIVI</sequence>
<name>A0A1T5LW25_9FIRM</name>
<dbReference type="Proteomes" id="UP000190285">
    <property type="component" value="Unassembled WGS sequence"/>
</dbReference>
<dbReference type="EMBL" id="FUZT01000008">
    <property type="protein sequence ID" value="SKC80034.1"/>
    <property type="molecule type" value="Genomic_DNA"/>
</dbReference>